<reference evidence="6" key="1">
    <citation type="journal article" date="2017" name="Nat. Commun.">
        <title>The asparagus genome sheds light on the origin and evolution of a young Y chromosome.</title>
        <authorList>
            <person name="Harkess A."/>
            <person name="Zhou J."/>
            <person name="Xu C."/>
            <person name="Bowers J.E."/>
            <person name="Van der Hulst R."/>
            <person name="Ayyampalayam S."/>
            <person name="Mercati F."/>
            <person name="Riccardi P."/>
            <person name="McKain M.R."/>
            <person name="Kakrana A."/>
            <person name="Tang H."/>
            <person name="Ray J."/>
            <person name="Groenendijk J."/>
            <person name="Arikit S."/>
            <person name="Mathioni S.M."/>
            <person name="Nakano M."/>
            <person name="Shan H."/>
            <person name="Telgmann-Rauber A."/>
            <person name="Kanno A."/>
            <person name="Yue Z."/>
            <person name="Chen H."/>
            <person name="Li W."/>
            <person name="Chen Y."/>
            <person name="Xu X."/>
            <person name="Zhang Y."/>
            <person name="Luo S."/>
            <person name="Chen H."/>
            <person name="Gao J."/>
            <person name="Mao Z."/>
            <person name="Pires J.C."/>
            <person name="Luo M."/>
            <person name="Kudrna D."/>
            <person name="Wing R.A."/>
            <person name="Meyers B.C."/>
            <person name="Yi K."/>
            <person name="Kong H."/>
            <person name="Lavrijsen P."/>
            <person name="Sunseri F."/>
            <person name="Falavigna A."/>
            <person name="Ye Y."/>
            <person name="Leebens-Mack J.H."/>
            <person name="Chen G."/>
        </authorList>
    </citation>
    <scope>NUCLEOTIDE SEQUENCE [LARGE SCALE GENOMIC DNA]</scope>
    <source>
        <strain evidence="6">cv. DH0086</strain>
    </source>
</reference>
<keyword evidence="2" id="KW-0378">Hydrolase</keyword>
<accession>A0A5P1F7F3</accession>
<dbReference type="InterPro" id="IPR033132">
    <property type="entry name" value="GH_1_N_CS"/>
</dbReference>
<dbReference type="GO" id="GO:0005975">
    <property type="term" value="P:carbohydrate metabolic process"/>
    <property type="evidence" value="ECO:0007669"/>
    <property type="project" value="InterPro"/>
</dbReference>
<dbReference type="InterPro" id="IPR001360">
    <property type="entry name" value="Glyco_hydro_1"/>
</dbReference>
<evidence type="ECO:0000313" key="6">
    <source>
        <dbReference type="Proteomes" id="UP000243459"/>
    </source>
</evidence>
<comment type="similarity">
    <text evidence="1 3">Belongs to the glycosyl hydrolase 1 family.</text>
</comment>
<dbReference type="Pfam" id="PF00232">
    <property type="entry name" value="Glyco_hydro_1"/>
    <property type="match status" value="2"/>
</dbReference>
<dbReference type="PROSITE" id="PS00653">
    <property type="entry name" value="GLYCOSYL_HYDROL_F1_2"/>
    <property type="match status" value="1"/>
</dbReference>
<dbReference type="GO" id="GO:0008422">
    <property type="term" value="F:beta-glucosidase activity"/>
    <property type="evidence" value="ECO:0007669"/>
    <property type="project" value="TreeGrafter"/>
</dbReference>
<dbReference type="PANTHER" id="PTHR10353">
    <property type="entry name" value="GLYCOSYL HYDROLASE"/>
    <property type="match status" value="1"/>
</dbReference>
<feature type="signal peptide" evidence="4">
    <location>
        <begin position="1"/>
        <end position="22"/>
    </location>
</feature>
<evidence type="ECO:0000256" key="2">
    <source>
        <dbReference type="ARBA" id="ARBA00022801"/>
    </source>
</evidence>
<evidence type="ECO:0000256" key="3">
    <source>
        <dbReference type="RuleBase" id="RU003690"/>
    </source>
</evidence>
<keyword evidence="4" id="KW-0732">Signal</keyword>
<dbReference type="Gramene" id="ONK72581">
    <property type="protein sequence ID" value="ONK72581"/>
    <property type="gene ID" value="A4U43_C04F20900"/>
</dbReference>
<dbReference type="OMA" id="ITIYHED"/>
<keyword evidence="6" id="KW-1185">Reference proteome</keyword>
<evidence type="ECO:0000256" key="4">
    <source>
        <dbReference type="SAM" id="SignalP"/>
    </source>
</evidence>
<dbReference type="InterPro" id="IPR017853">
    <property type="entry name" value="GH"/>
</dbReference>
<name>A0A5P1F7F3_ASPOF</name>
<feature type="chain" id="PRO_5024420477" description="Beta-glucosidase" evidence="4">
    <location>
        <begin position="23"/>
        <end position="392"/>
    </location>
</feature>
<evidence type="ECO:0000313" key="5">
    <source>
        <dbReference type="EMBL" id="ONK72581.1"/>
    </source>
</evidence>
<dbReference type="EMBL" id="CM007384">
    <property type="protein sequence ID" value="ONK72581.1"/>
    <property type="molecule type" value="Genomic_DNA"/>
</dbReference>
<evidence type="ECO:0000256" key="1">
    <source>
        <dbReference type="ARBA" id="ARBA00010838"/>
    </source>
</evidence>
<dbReference type="Gene3D" id="3.20.20.80">
    <property type="entry name" value="Glycosidases"/>
    <property type="match status" value="2"/>
</dbReference>
<proteinExistence type="inferred from homology"/>
<gene>
    <name evidence="5" type="ORF">A4U43_C04F20900</name>
</gene>
<sequence>MRLLLSSSLPLLLLALASLGLTQEAAIKYSRDDFPSDFVFGAGTSAYQYEGAVAEDGRSPSTWDTFTHAGNMPNKSTGDVASDGYHKYKEDVKLMSELGLEAYRFSISWSRLLPNGRGAVNPKGLEYYNGLINELIERGIQPHITLHHVELPQVLEDEYGGWLSPKIIEDMKEYADVCFREFGDRVSHWTTINEPNILTLLSYEFGLTPPRRCSFPFRPFNCSAGNSSVEPYIAMHNVLLAHAAVVRLYRTKYQILPTGINIYPPGLRNLLRYLKQEYGNPPIYIYENGYEGVKHILNDTDRIDYLDRYIRSTLDAIRDGSNVRGYFVWSFLDVFELATGYESSYGLYYVDFSNVERKRQPKLSARWYSNFLANKNGIRLKQRSGIQRVYNQ</sequence>
<evidence type="ECO:0008006" key="7">
    <source>
        <dbReference type="Google" id="ProtNLM"/>
    </source>
</evidence>
<protein>
    <recommendedName>
        <fullName evidence="7">Beta-glucosidase</fullName>
    </recommendedName>
</protein>
<dbReference type="PRINTS" id="PR00131">
    <property type="entry name" value="GLHYDRLASE1"/>
</dbReference>
<dbReference type="AlphaFoldDB" id="A0A5P1F7F3"/>
<organism evidence="5 6">
    <name type="scientific">Asparagus officinalis</name>
    <name type="common">Garden asparagus</name>
    <dbReference type="NCBI Taxonomy" id="4686"/>
    <lineage>
        <taxon>Eukaryota</taxon>
        <taxon>Viridiplantae</taxon>
        <taxon>Streptophyta</taxon>
        <taxon>Embryophyta</taxon>
        <taxon>Tracheophyta</taxon>
        <taxon>Spermatophyta</taxon>
        <taxon>Magnoliopsida</taxon>
        <taxon>Liliopsida</taxon>
        <taxon>Asparagales</taxon>
        <taxon>Asparagaceae</taxon>
        <taxon>Asparagoideae</taxon>
        <taxon>Asparagus</taxon>
    </lineage>
</organism>
<dbReference type="PANTHER" id="PTHR10353:SF29">
    <property type="entry name" value="BETA-GLUCOSIDASE 11"/>
    <property type="match status" value="1"/>
</dbReference>
<dbReference type="Proteomes" id="UP000243459">
    <property type="component" value="Chromosome 4"/>
</dbReference>
<dbReference type="SUPFAM" id="SSF51445">
    <property type="entry name" value="(Trans)glycosidases"/>
    <property type="match status" value="1"/>
</dbReference>